<dbReference type="Proteomes" id="UP000249910">
    <property type="component" value="Chromosome"/>
</dbReference>
<dbReference type="SUPFAM" id="SSF51064">
    <property type="entry name" value="Head domain of nucleotide exchange factor GrpE"/>
    <property type="match status" value="1"/>
</dbReference>
<evidence type="ECO:0000313" key="7">
    <source>
        <dbReference type="EMBL" id="ASG67520.1"/>
    </source>
</evidence>
<keyword evidence="3" id="KW-0963">Cytoplasm</keyword>
<evidence type="ECO:0000256" key="4">
    <source>
        <dbReference type="RuleBase" id="RU000639"/>
    </source>
</evidence>
<accession>A0ABM6LXY5</accession>
<dbReference type="InterPro" id="IPR000740">
    <property type="entry name" value="GrpE"/>
</dbReference>
<dbReference type="Gene3D" id="3.90.20.20">
    <property type="match status" value="1"/>
</dbReference>
<evidence type="ECO:0000313" key="8">
    <source>
        <dbReference type="Proteomes" id="UP000249910"/>
    </source>
</evidence>
<keyword evidence="2 3" id="KW-0143">Chaperone</keyword>
<comment type="function">
    <text evidence="3 4">Participates actively in the response to hyperosmotic and heat shock by preventing the aggregation of stress-denatured proteins, in association with DnaK and GrpE. It is the nucleotide exchange factor for DnaK and may function as a thermosensor. Unfolded proteins bind initially to DnaJ; upon interaction with the DnaJ-bound protein, DnaK hydrolyzes its bound ATP, resulting in the formation of a stable complex. GrpE releases ADP from DnaK; ATP binding to DnaK triggers the release of the substrate protein, thus completing the reaction cycle. Several rounds of ATP-dependent interactions between DnaJ, DnaK and GrpE are required for fully efficient folding.</text>
</comment>
<feature type="compositionally biased region" description="Basic and acidic residues" evidence="6">
    <location>
        <begin position="1"/>
        <end position="14"/>
    </location>
</feature>
<dbReference type="NCBIfam" id="NF010738">
    <property type="entry name" value="PRK14140.1"/>
    <property type="match status" value="1"/>
</dbReference>
<dbReference type="NCBIfam" id="NF010748">
    <property type="entry name" value="PRK14150.1"/>
    <property type="match status" value="1"/>
</dbReference>
<comment type="subunit">
    <text evidence="3">Homodimer.</text>
</comment>
<dbReference type="EMBL" id="CP022132">
    <property type="protein sequence ID" value="ASG67520.1"/>
    <property type="molecule type" value="Genomic_DNA"/>
</dbReference>
<dbReference type="RefSeq" id="WP_088772057.1">
    <property type="nucleotide sequence ID" value="NZ_CP022132.1"/>
</dbReference>
<evidence type="ECO:0000256" key="5">
    <source>
        <dbReference type="RuleBase" id="RU004478"/>
    </source>
</evidence>
<evidence type="ECO:0000256" key="2">
    <source>
        <dbReference type="ARBA" id="ARBA00023186"/>
    </source>
</evidence>
<feature type="region of interest" description="Disordered" evidence="6">
    <location>
        <begin position="1"/>
        <end position="37"/>
    </location>
</feature>
<dbReference type="CDD" id="cd00446">
    <property type="entry name" value="GrpE"/>
    <property type="match status" value="1"/>
</dbReference>
<keyword evidence="3 4" id="KW-0346">Stress response</keyword>
<comment type="similarity">
    <text evidence="1 3 5">Belongs to the GrpE family.</text>
</comment>
<dbReference type="PANTHER" id="PTHR21237">
    <property type="entry name" value="GRPE PROTEIN"/>
    <property type="match status" value="1"/>
</dbReference>
<sequence length="191" mass="21705">MSKDEKSKVEDKNLNNEVESEESSTNNSVEELSIEEQLERSKDAIKELEETCDAMKDEALRARAEMENIRRRAEKEVSKARKFGVEKFVKDLLPITDSIDQALKHEVKLEEAVAMKEGIELTAKMLFDILKNNGLEELDPKGEKFDPNVHEAMAMIPNPGLEDNIVFEVFQKGYLLNGRVVRAAKVIVVKN</sequence>
<evidence type="ECO:0000256" key="1">
    <source>
        <dbReference type="ARBA" id="ARBA00009054"/>
    </source>
</evidence>
<keyword evidence="8" id="KW-1185">Reference proteome</keyword>
<comment type="subcellular location">
    <subcellularLocation>
        <location evidence="3">Cytoplasm</location>
    </subcellularLocation>
</comment>
<name>A0ABM6LXY5_9GAMM</name>
<organism evidence="7 8">
    <name type="scientific">Francisella halioticida</name>
    <dbReference type="NCBI Taxonomy" id="549298"/>
    <lineage>
        <taxon>Bacteria</taxon>
        <taxon>Pseudomonadati</taxon>
        <taxon>Pseudomonadota</taxon>
        <taxon>Gammaproteobacteria</taxon>
        <taxon>Thiotrichales</taxon>
        <taxon>Francisellaceae</taxon>
        <taxon>Francisella</taxon>
    </lineage>
</organism>
<dbReference type="PROSITE" id="PS01071">
    <property type="entry name" value="GRPE"/>
    <property type="match status" value="1"/>
</dbReference>
<dbReference type="NCBIfam" id="NF010737">
    <property type="entry name" value="PRK14139.1"/>
    <property type="match status" value="1"/>
</dbReference>
<reference evidence="7 8" key="1">
    <citation type="submission" date="2017-06" db="EMBL/GenBank/DDBJ databases">
        <title>Complete genome of Francisella halioticida.</title>
        <authorList>
            <person name="Sjodin A."/>
        </authorList>
    </citation>
    <scope>NUCLEOTIDE SEQUENCE [LARGE SCALE GENOMIC DNA]</scope>
    <source>
        <strain evidence="7 8">DSM 23729</strain>
    </source>
</reference>
<dbReference type="Gene3D" id="2.30.22.10">
    <property type="entry name" value="Head domain of nucleotide exchange factor GrpE"/>
    <property type="match status" value="1"/>
</dbReference>
<evidence type="ECO:0000256" key="3">
    <source>
        <dbReference type="HAMAP-Rule" id="MF_01151"/>
    </source>
</evidence>
<evidence type="ECO:0000256" key="6">
    <source>
        <dbReference type="SAM" id="MobiDB-lite"/>
    </source>
</evidence>
<dbReference type="SUPFAM" id="SSF58014">
    <property type="entry name" value="Coiled-coil domain of nucleotide exchange factor GrpE"/>
    <property type="match status" value="1"/>
</dbReference>
<dbReference type="Pfam" id="PF01025">
    <property type="entry name" value="GrpE"/>
    <property type="match status" value="1"/>
</dbReference>
<dbReference type="HAMAP" id="MF_01151">
    <property type="entry name" value="GrpE"/>
    <property type="match status" value="1"/>
</dbReference>
<gene>
    <name evidence="3" type="primary">grpE</name>
    <name evidence="7" type="ORF">CDV26_03140</name>
</gene>
<proteinExistence type="inferred from homology"/>
<dbReference type="PRINTS" id="PR00773">
    <property type="entry name" value="GRPEPROTEIN"/>
</dbReference>
<dbReference type="InterPro" id="IPR013805">
    <property type="entry name" value="GrpE_CC"/>
</dbReference>
<dbReference type="InterPro" id="IPR009012">
    <property type="entry name" value="GrpE_head"/>
</dbReference>
<protein>
    <recommendedName>
        <fullName evidence="3 4">Protein GrpE</fullName>
    </recommendedName>
    <alternativeName>
        <fullName evidence="3">HSP-70 cofactor</fullName>
    </alternativeName>
</protein>
<dbReference type="NCBIfam" id="NF010746">
    <property type="entry name" value="PRK14148.1"/>
    <property type="match status" value="1"/>
</dbReference>
<dbReference type="PANTHER" id="PTHR21237:SF23">
    <property type="entry name" value="GRPE PROTEIN HOMOLOG, MITOCHONDRIAL"/>
    <property type="match status" value="1"/>
</dbReference>